<dbReference type="Pfam" id="PF16994">
    <property type="entry name" value="Glyco_trans_4_5"/>
    <property type="match status" value="1"/>
</dbReference>
<sequence>MNKYDMPMVLGDTVPGKLMHQIKPGSTVLEFGCAEGRMTRYMKTQLSCHVFIIEIDPEAFHSAIQYAEDGFCGDAEQLKWMDQFRNIRFDAILFADVLEHLRQPETILKSAGQLLRDDGKVLISIPNIAHADILCNLYQNRFSYTKLGLLDDTHVHFWGEKDLDGFAESSGFQIVEKDASYADMFTTEQNPDTNGLPMDLAKLLEKKPFANVYEFVLVLQKIQWANEHGISCISNIDPQGQRVPSIIYFDTGKGYSLLEMAYVQPDSSDDAANNCVFSIDSLPPSCRAIRFDPVEGVAVLLQRLNIESNKGPLLGVPLNGFSFEEDLLFLNTDPQIEILIPSGCSQIKIEASIYPLSDKLELHLLKESQRELLTTKVTLQEQVRQAEKTENSLNSRIINIQSRLTETQNEKASLNDQLAEAQSEKANLNSQLVVQLEECQVREKMILKLSEKNSLLKAQKMQMSSQLASFQASYESVVNSQCWRMTAPLRSLLDRLKTIYLIRQIHKGLRIWRAAGFRTAWFKAREYLAAGGKLTAAGAVPKDPELVGLAGLMLEASQPGGMTFMREKLEEFRNPSGKGRRILLISHELTLTGAPMALYYYAKSVKKNGDRPAIVSPRDGRLRQTLCEDGIPVVIAPFLYQHNIKNWVLPLFDFVVVNTIAGHPVISMLAEASVPVLWWIHEANASYPPAIQAALPKKLPGNVRVYCGGAYAASVLHQYRPAYQTEILLYNVPEVSVSKATPPILTSKETTGRTVFAMVGMQEERKGQDILADAILKMPPDHVAECLFVFVGKRYFFPIAEQIRKLCKQYPKSTKYIEELDRDNLQQLYQQMDCLICASRDDPMPVVVTDALMLSKIVICSENTGSASLIGQTGGGLIYRNNDPAELASCIESVRVDGRHMDSMRQKARETYECFFSESVFETNVRKAMDQVSANVLKNRAKGFVSVVIPTYNAGEDLLPLITALRAQTGIDGLEILLVDSGSRDGTPELAERLGAKVIRIPHAEFSHSHARNLGAERAKGEYLLFMTQDAAPGGPDWVYDMLRPILRENVTAVSCRELPRPNCDLLGRITGWLHAQFMGILNGDRILSLPEQQNFDSLRKNGQLDDVACLIRRSVFLQFSYRGDYAEDLDLGIRLIRAGYRLALLSSTHVVHSHTRPAIYHLKRAVVDILSLKRILPDYPITRVTEAQARNRILTAYCMTVQYVKYFLSTCEEQETLTEFCKRADGKCPEILNCTQNMTLQEIQALVEEKIPYVDDDLRTFLRKLMSIGSDVAFDPTAFTEAIYFITHSIADYLKMTGKPFTPGTKKEICDAMVKRYGQIAGNVLADYSFWNSKENSKLGALIKEYSCGI</sequence>
<dbReference type="Gene3D" id="3.40.50.150">
    <property type="entry name" value="Vaccinia Virus protein VP39"/>
    <property type="match status" value="1"/>
</dbReference>
<name>A0A7G8TFN0_9FIRM</name>
<dbReference type="InterPro" id="IPR001173">
    <property type="entry name" value="Glyco_trans_2-like"/>
</dbReference>
<reference evidence="4 5" key="1">
    <citation type="submission" date="2020-08" db="EMBL/GenBank/DDBJ databases">
        <title>The isolate Caproiciproducens sp. 7D4C2 produces n-caproate at mildly acidic conditions from hexoses: genome and rBOX comparison with related strains and chain-elongating bacteria.</title>
        <authorList>
            <person name="Esquivel-Elizondo S."/>
            <person name="Bagci C."/>
            <person name="Temovska M."/>
            <person name="Jeon B.S."/>
            <person name="Bessarab I."/>
            <person name="Williams R.B.H."/>
            <person name="Huson D.H."/>
            <person name="Angenent L.T."/>
        </authorList>
    </citation>
    <scope>NUCLEOTIDE SEQUENCE [LARGE SCALE GENOMIC DNA]</scope>
    <source>
        <strain evidence="4 5">7D4C2</strain>
    </source>
</reference>
<proteinExistence type="predicted"/>
<dbReference type="Gene3D" id="3.90.550.10">
    <property type="entry name" value="Spore Coat Polysaccharide Biosynthesis Protein SpsA, Chain A"/>
    <property type="match status" value="1"/>
</dbReference>
<dbReference type="SUPFAM" id="SSF53448">
    <property type="entry name" value="Nucleotide-diphospho-sugar transferases"/>
    <property type="match status" value="1"/>
</dbReference>
<dbReference type="PANTHER" id="PTHR43685">
    <property type="entry name" value="GLYCOSYLTRANSFERASE"/>
    <property type="match status" value="1"/>
</dbReference>
<evidence type="ECO:0000259" key="3">
    <source>
        <dbReference type="Pfam" id="PF00535"/>
    </source>
</evidence>
<evidence type="ECO:0000313" key="4">
    <source>
        <dbReference type="EMBL" id="QNK42421.1"/>
    </source>
</evidence>
<dbReference type="Gene3D" id="3.40.50.2000">
    <property type="entry name" value="Glycogen Phosphorylase B"/>
    <property type="match status" value="1"/>
</dbReference>
<organism evidence="4 5">
    <name type="scientific">Caproicibacter fermentans</name>
    <dbReference type="NCBI Taxonomy" id="2576756"/>
    <lineage>
        <taxon>Bacteria</taxon>
        <taxon>Bacillati</taxon>
        <taxon>Bacillota</taxon>
        <taxon>Clostridia</taxon>
        <taxon>Eubacteriales</taxon>
        <taxon>Acutalibacteraceae</taxon>
        <taxon>Caproicibacter</taxon>
    </lineage>
</organism>
<feature type="domain" description="Glycosyl transferase family 1" evidence="2">
    <location>
        <begin position="751"/>
        <end position="910"/>
    </location>
</feature>
<accession>A0A7G8TFN0</accession>
<dbReference type="InterPro" id="IPR029044">
    <property type="entry name" value="Nucleotide-diphossugar_trans"/>
</dbReference>
<dbReference type="SUPFAM" id="SSF53335">
    <property type="entry name" value="S-adenosyl-L-methionine-dependent methyltransferases"/>
    <property type="match status" value="1"/>
</dbReference>
<dbReference type="CDD" id="cd03801">
    <property type="entry name" value="GT4_PimA-like"/>
    <property type="match status" value="1"/>
</dbReference>
<dbReference type="InterPro" id="IPR029063">
    <property type="entry name" value="SAM-dependent_MTases_sf"/>
</dbReference>
<dbReference type="InterPro" id="IPR041693">
    <property type="entry name" value="Glyco_trans_4_5"/>
</dbReference>
<protein>
    <submittedName>
        <fullName evidence="4">Glycosyltransferase</fullName>
    </submittedName>
</protein>
<keyword evidence="4" id="KW-0808">Transferase</keyword>
<feature type="coiled-coil region" evidence="1">
    <location>
        <begin position="369"/>
        <end position="438"/>
    </location>
</feature>
<dbReference type="PANTHER" id="PTHR43685:SF2">
    <property type="entry name" value="GLYCOSYLTRANSFERASE 2-LIKE DOMAIN-CONTAINING PROTEIN"/>
    <property type="match status" value="1"/>
</dbReference>
<dbReference type="Pfam" id="PF13489">
    <property type="entry name" value="Methyltransf_23"/>
    <property type="match status" value="1"/>
</dbReference>
<dbReference type="EMBL" id="CP060286">
    <property type="protein sequence ID" value="QNK42421.1"/>
    <property type="molecule type" value="Genomic_DNA"/>
</dbReference>
<dbReference type="KEGG" id="cfem:HCR03_09550"/>
<dbReference type="CDD" id="cd02440">
    <property type="entry name" value="AdoMet_MTases"/>
    <property type="match status" value="1"/>
</dbReference>
<feature type="domain" description="Glycosyltransferase 2-like" evidence="3">
    <location>
        <begin position="946"/>
        <end position="1056"/>
    </location>
</feature>
<dbReference type="SUPFAM" id="SSF53756">
    <property type="entry name" value="UDP-Glycosyltransferase/glycogen phosphorylase"/>
    <property type="match status" value="1"/>
</dbReference>
<dbReference type="Proteomes" id="UP000515909">
    <property type="component" value="Chromosome"/>
</dbReference>
<dbReference type="Pfam" id="PF00534">
    <property type="entry name" value="Glycos_transf_1"/>
    <property type="match status" value="1"/>
</dbReference>
<dbReference type="InterPro" id="IPR050834">
    <property type="entry name" value="Glycosyltransf_2"/>
</dbReference>
<dbReference type="InterPro" id="IPR001296">
    <property type="entry name" value="Glyco_trans_1"/>
</dbReference>
<keyword evidence="1" id="KW-0175">Coiled coil</keyword>
<dbReference type="Pfam" id="PF00535">
    <property type="entry name" value="Glycos_transf_2"/>
    <property type="match status" value="1"/>
</dbReference>
<evidence type="ECO:0000259" key="2">
    <source>
        <dbReference type="Pfam" id="PF00534"/>
    </source>
</evidence>
<evidence type="ECO:0000256" key="1">
    <source>
        <dbReference type="SAM" id="Coils"/>
    </source>
</evidence>
<dbReference type="GO" id="GO:0016757">
    <property type="term" value="F:glycosyltransferase activity"/>
    <property type="evidence" value="ECO:0007669"/>
    <property type="project" value="InterPro"/>
</dbReference>
<evidence type="ECO:0000313" key="5">
    <source>
        <dbReference type="Proteomes" id="UP000515909"/>
    </source>
</evidence>
<gene>
    <name evidence="4" type="ORF">HCR03_09550</name>
</gene>